<organism evidence="2 3">
    <name type="scientific">Lactobacillus johnsonii (strain FI9785)</name>
    <dbReference type="NCBI Taxonomy" id="633699"/>
    <lineage>
        <taxon>Bacteria</taxon>
        <taxon>Bacillati</taxon>
        <taxon>Bacillota</taxon>
        <taxon>Bacilli</taxon>
        <taxon>Lactobacillales</taxon>
        <taxon>Lactobacillaceae</taxon>
        <taxon>Lactobacillus</taxon>
    </lineage>
</organism>
<dbReference type="KEGG" id="ljf:repC"/>
<dbReference type="AlphaFoldDB" id="Q3ZFU4"/>
<dbReference type="HOGENOM" id="CLU_074314_0_0_9"/>
<keyword evidence="2" id="KW-0614">Plasmid</keyword>
<protein>
    <submittedName>
        <fullName evidence="2">RepC</fullName>
    </submittedName>
</protein>
<name>Q3ZFU4_LACJF</name>
<evidence type="ECO:0000256" key="1">
    <source>
        <dbReference type="SAM" id="MobiDB-lite"/>
    </source>
</evidence>
<dbReference type="Proteomes" id="UP000002627">
    <property type="component" value="Plasmid p9785S"/>
</dbReference>
<reference evidence="3" key="2">
    <citation type="journal article" date="2009" name="J. Bacteriol.">
        <title>Complete genome sequence of Lactobacillus johnsonii FI9785, a competitive exclusion agent against pathogens in poultry.</title>
        <authorList>
            <person name="Wegmann U."/>
            <person name="Overweg K."/>
            <person name="Horn N."/>
            <person name="Goesmann A."/>
            <person name="Narbad A."/>
            <person name="Gasson M.J."/>
            <person name="Shearman C."/>
        </authorList>
    </citation>
    <scope>NUCLEOTIDE SEQUENCE [LARGE SCALE GENOMIC DNA]</scope>
    <source>
        <strain evidence="3">FI9785</strain>
    </source>
</reference>
<evidence type="ECO:0000313" key="3">
    <source>
        <dbReference type="Proteomes" id="UP000002627"/>
    </source>
</evidence>
<geneLocation type="plasmid" evidence="2 3">
    <name>p9785S</name>
</geneLocation>
<feature type="compositionally biased region" description="Basic and acidic residues" evidence="1">
    <location>
        <begin position="1"/>
        <end position="16"/>
    </location>
</feature>
<accession>Q3ZFU4</accession>
<dbReference type="RefSeq" id="WP_012695433.1">
    <property type="nucleotide sequence ID" value="NC_012552.1"/>
</dbReference>
<keyword evidence="3" id="KW-1185">Reference proteome</keyword>
<reference evidence="2 3" key="1">
    <citation type="journal article" date="2005" name="Plasmid">
        <title>Characterisation of a novel plasmid p9785S from Lactobacillus johnsonii FI9785.</title>
        <authorList>
            <person name="Horn N."/>
            <person name="Wegmann U."/>
            <person name="Narbad A."/>
            <person name="Gasson M.J."/>
        </authorList>
    </citation>
    <scope>NUCLEOTIDE SEQUENCE [LARGE SCALE GENOMIC DNA]</scope>
    <source>
        <strain evidence="2 3">FI9785</strain>
    </source>
</reference>
<gene>
    <name evidence="2" type="primary">repC</name>
</gene>
<sequence length="313" mass="36719">MSKEKSEKTRENEEKSVGLSNSRPDGQKLLPSVLISVDRITVIGVPKLNDDADTSTFMRIIYRKWKKESFFKLTTSGNIVNPDTDENIAYFEVPSHEQGKIRVDYNPKRLREEPEAEWAKALRWLLDQLQDKRFSRLDIAFDMIDLDVKGYQPYIFGSSRTIYLTKSWHVGSIYAGARGSKLQIRFYDKKLERKANHEELDCNSYWRLEMQLRGSKTITWYDDCKKKLDKFYKLNPHGVTSLRDKITLLAIKQDANILAEMSKPSRMKFRKLMQQPDNQDKTVTLKLLNCLEENKQKIVDELESYLGEFRVKK</sequence>
<evidence type="ECO:0000313" key="2">
    <source>
        <dbReference type="EMBL" id="AAX56321.1"/>
    </source>
</evidence>
<proteinExistence type="predicted"/>
<dbReference type="EMBL" id="AY862141">
    <property type="protein sequence ID" value="AAX56321.1"/>
    <property type="molecule type" value="Genomic_DNA"/>
</dbReference>
<feature type="region of interest" description="Disordered" evidence="1">
    <location>
        <begin position="1"/>
        <end position="24"/>
    </location>
</feature>